<dbReference type="GO" id="GO:0005886">
    <property type="term" value="C:plasma membrane"/>
    <property type="evidence" value="ECO:0007669"/>
    <property type="project" value="UniProtKB-SubCell"/>
</dbReference>
<dbReference type="PANTHER" id="PTHR30250:SF11">
    <property type="entry name" value="O-ANTIGEN TRANSPORTER-RELATED"/>
    <property type="match status" value="1"/>
</dbReference>
<feature type="transmembrane region" description="Helical" evidence="6">
    <location>
        <begin position="279"/>
        <end position="300"/>
    </location>
</feature>
<accession>A0A2S7I1U1</accession>
<dbReference type="Proteomes" id="UP000238565">
    <property type="component" value="Unassembled WGS sequence"/>
</dbReference>
<protein>
    <recommendedName>
        <fullName evidence="9">Polysaccharide biosynthesis family protein</fullName>
    </recommendedName>
</protein>
<dbReference type="Pfam" id="PF13440">
    <property type="entry name" value="Polysacc_synt_3"/>
    <property type="match status" value="1"/>
</dbReference>
<feature type="transmembrane region" description="Helical" evidence="6">
    <location>
        <begin position="235"/>
        <end position="259"/>
    </location>
</feature>
<feature type="transmembrane region" description="Helical" evidence="6">
    <location>
        <begin position="349"/>
        <end position="369"/>
    </location>
</feature>
<feature type="transmembrane region" description="Helical" evidence="6">
    <location>
        <begin position="21"/>
        <end position="47"/>
    </location>
</feature>
<feature type="transmembrane region" description="Helical" evidence="6">
    <location>
        <begin position="381"/>
        <end position="401"/>
    </location>
</feature>
<dbReference type="EMBL" id="PTPZ01000010">
    <property type="protein sequence ID" value="PPZ90548.1"/>
    <property type="molecule type" value="Genomic_DNA"/>
</dbReference>
<keyword evidence="5 6" id="KW-0472">Membrane</keyword>
<keyword evidence="2" id="KW-1003">Cell membrane</keyword>
<evidence type="ECO:0000256" key="1">
    <source>
        <dbReference type="ARBA" id="ARBA00004651"/>
    </source>
</evidence>
<gene>
    <name evidence="7" type="ORF">C3729_12490</name>
</gene>
<feature type="transmembrane region" description="Helical" evidence="6">
    <location>
        <begin position="321"/>
        <end position="343"/>
    </location>
</feature>
<feature type="transmembrane region" description="Helical" evidence="6">
    <location>
        <begin position="194"/>
        <end position="212"/>
    </location>
</feature>
<evidence type="ECO:0000256" key="6">
    <source>
        <dbReference type="SAM" id="Phobius"/>
    </source>
</evidence>
<evidence type="ECO:0000313" key="7">
    <source>
        <dbReference type="EMBL" id="PPZ90548.1"/>
    </source>
</evidence>
<comment type="caution">
    <text evidence="7">The sequence shown here is derived from an EMBL/GenBank/DDBJ whole genome shotgun (WGS) entry which is preliminary data.</text>
</comment>
<comment type="subcellular location">
    <subcellularLocation>
        <location evidence="1">Cell membrane</location>
        <topology evidence="1">Multi-pass membrane protein</topology>
    </subcellularLocation>
</comment>
<evidence type="ECO:0000256" key="5">
    <source>
        <dbReference type="ARBA" id="ARBA00023136"/>
    </source>
</evidence>
<dbReference type="PANTHER" id="PTHR30250">
    <property type="entry name" value="PST FAMILY PREDICTED COLANIC ACID TRANSPORTER"/>
    <property type="match status" value="1"/>
</dbReference>
<organism evidence="7 8">
    <name type="scientific">Cloacibacterium normanense</name>
    <dbReference type="NCBI Taxonomy" id="237258"/>
    <lineage>
        <taxon>Bacteria</taxon>
        <taxon>Pseudomonadati</taxon>
        <taxon>Bacteroidota</taxon>
        <taxon>Flavobacteriia</taxon>
        <taxon>Flavobacteriales</taxon>
        <taxon>Weeksellaceae</taxon>
    </lineage>
</organism>
<feature type="transmembrane region" description="Helical" evidence="6">
    <location>
        <begin position="167"/>
        <end position="188"/>
    </location>
</feature>
<feature type="transmembrane region" description="Helical" evidence="6">
    <location>
        <begin position="141"/>
        <end position="160"/>
    </location>
</feature>
<dbReference type="RefSeq" id="WP_104794457.1">
    <property type="nucleotide sequence ID" value="NZ_PTPZ01000010.1"/>
</dbReference>
<evidence type="ECO:0000313" key="8">
    <source>
        <dbReference type="Proteomes" id="UP000238565"/>
    </source>
</evidence>
<name>A0A2S7I1U1_9FLAO</name>
<proteinExistence type="predicted"/>
<reference evidence="7 8" key="1">
    <citation type="submission" date="2018-02" db="EMBL/GenBank/DDBJ databases">
        <title>Draft genome sequence of bacterial isolates from marine environment.</title>
        <authorList>
            <person name="Singh S.K."/>
            <person name="Hill R."/>
            <person name="Major S."/>
            <person name="Cai H."/>
            <person name="Li Y."/>
        </authorList>
    </citation>
    <scope>NUCLEOTIDE SEQUENCE [LARGE SCALE GENOMIC DNA]</scope>
    <source>
        <strain evidence="7 8">IMET F</strain>
    </source>
</reference>
<evidence type="ECO:0000256" key="4">
    <source>
        <dbReference type="ARBA" id="ARBA00022989"/>
    </source>
</evidence>
<feature type="transmembrane region" description="Helical" evidence="6">
    <location>
        <begin position="407"/>
        <end position="430"/>
    </location>
</feature>
<feature type="transmembrane region" description="Helical" evidence="6">
    <location>
        <begin position="59"/>
        <end position="77"/>
    </location>
</feature>
<evidence type="ECO:0008006" key="9">
    <source>
        <dbReference type="Google" id="ProtNLM"/>
    </source>
</evidence>
<feature type="transmembrane region" description="Helical" evidence="6">
    <location>
        <begin position="98"/>
        <end position="121"/>
    </location>
</feature>
<dbReference type="AlphaFoldDB" id="A0A2S7I1U1"/>
<evidence type="ECO:0000256" key="3">
    <source>
        <dbReference type="ARBA" id="ARBA00022692"/>
    </source>
</evidence>
<keyword evidence="3 6" id="KW-0812">Transmembrane</keyword>
<keyword evidence="4 6" id="KW-1133">Transmembrane helix</keyword>
<evidence type="ECO:0000256" key="2">
    <source>
        <dbReference type="ARBA" id="ARBA00022475"/>
    </source>
</evidence>
<sequence length="435" mass="49712">MRRIIHEKIVKTLSSDLNRKIFSQSFWIILGNVISKFTLLIATIFMAKYLDKEEYGQFGIIKSTILMFAMFAGMELGMTATKFIAQYRFSQKIKLERIVGMSTFFAIVISILISFLIYLFAIPIAHQINAPNLNTEIKISAFILFFSSVNGIQNGILAGIEKFKELSINSAMSGIISSVLLILAARFYTLDVVIIAFGANYVLFFIFNFITLRKKFYSEFKIEFWSKENFKEIKILWDFSFPAFLAGLMVAPVVWYANYVLVNQPSGYLQMANFDIASQWRNTILFIPAALSQIALPLLSSRVEDKAQYRMVYNKNLKINIVLAFFLVIVFVILSPLIVDFYGAKYNDLLWPIIIMFITTGLISINNVIGQAIASQGKMWLGFYANLMWAIILTVSTHFLVEKEALGAIGLSLAYLISYFCHAIIQFLYIRRYLN</sequence>
<dbReference type="InterPro" id="IPR050833">
    <property type="entry name" value="Poly_Biosynth_Transport"/>
</dbReference>